<dbReference type="STRING" id="181874.A0A409V8J8"/>
<reference evidence="2 3" key="1">
    <citation type="journal article" date="2018" name="Evol. Lett.">
        <title>Horizontal gene cluster transfer increased hallucinogenic mushroom diversity.</title>
        <authorList>
            <person name="Reynolds H.T."/>
            <person name="Vijayakumar V."/>
            <person name="Gluck-Thaler E."/>
            <person name="Korotkin H.B."/>
            <person name="Matheny P.B."/>
            <person name="Slot J.C."/>
        </authorList>
    </citation>
    <scope>NUCLEOTIDE SEQUENCE [LARGE SCALE GENOMIC DNA]</scope>
    <source>
        <strain evidence="2 3">2629</strain>
    </source>
</reference>
<protein>
    <recommendedName>
        <fullName evidence="4">RanBP2-type domain-containing protein</fullName>
    </recommendedName>
</protein>
<keyword evidence="3" id="KW-1185">Reference proteome</keyword>
<feature type="compositionally biased region" description="Low complexity" evidence="1">
    <location>
        <begin position="164"/>
        <end position="178"/>
    </location>
</feature>
<feature type="region of interest" description="Disordered" evidence="1">
    <location>
        <begin position="37"/>
        <end position="110"/>
    </location>
</feature>
<organism evidence="2 3">
    <name type="scientific">Panaeolus cyanescens</name>
    <dbReference type="NCBI Taxonomy" id="181874"/>
    <lineage>
        <taxon>Eukaryota</taxon>
        <taxon>Fungi</taxon>
        <taxon>Dikarya</taxon>
        <taxon>Basidiomycota</taxon>
        <taxon>Agaricomycotina</taxon>
        <taxon>Agaricomycetes</taxon>
        <taxon>Agaricomycetidae</taxon>
        <taxon>Agaricales</taxon>
        <taxon>Agaricineae</taxon>
        <taxon>Galeropsidaceae</taxon>
        <taxon>Panaeolus</taxon>
    </lineage>
</organism>
<feature type="compositionally biased region" description="Basic and acidic residues" evidence="1">
    <location>
        <begin position="372"/>
        <end position="389"/>
    </location>
</feature>
<gene>
    <name evidence="2" type="ORF">CVT24_006269</name>
</gene>
<feature type="compositionally biased region" description="Polar residues" evidence="1">
    <location>
        <begin position="249"/>
        <end position="258"/>
    </location>
</feature>
<evidence type="ECO:0008006" key="4">
    <source>
        <dbReference type="Google" id="ProtNLM"/>
    </source>
</evidence>
<dbReference type="InParanoid" id="A0A409V8J8"/>
<feature type="region of interest" description="Disordered" evidence="1">
    <location>
        <begin position="701"/>
        <end position="721"/>
    </location>
</feature>
<accession>A0A409V8J8</accession>
<evidence type="ECO:0000313" key="3">
    <source>
        <dbReference type="Proteomes" id="UP000284842"/>
    </source>
</evidence>
<feature type="compositionally biased region" description="Basic and acidic residues" evidence="1">
    <location>
        <begin position="221"/>
        <end position="231"/>
    </location>
</feature>
<feature type="compositionally biased region" description="Basic and acidic residues" evidence="1">
    <location>
        <begin position="325"/>
        <end position="336"/>
    </location>
</feature>
<dbReference type="OrthoDB" id="79830at2759"/>
<dbReference type="EMBL" id="NHTK01006136">
    <property type="protein sequence ID" value="PPQ62871.1"/>
    <property type="molecule type" value="Genomic_DNA"/>
</dbReference>
<feature type="compositionally biased region" description="Polar residues" evidence="1">
    <location>
        <begin position="644"/>
        <end position="656"/>
    </location>
</feature>
<name>A0A409V8J8_9AGAR</name>
<feature type="compositionally biased region" description="Acidic residues" evidence="1">
    <location>
        <begin position="462"/>
        <end position="471"/>
    </location>
</feature>
<evidence type="ECO:0000256" key="1">
    <source>
        <dbReference type="SAM" id="MobiDB-lite"/>
    </source>
</evidence>
<feature type="region of interest" description="Disordered" evidence="1">
    <location>
        <begin position="635"/>
        <end position="656"/>
    </location>
</feature>
<feature type="compositionally biased region" description="Polar residues" evidence="1">
    <location>
        <begin position="88"/>
        <end position="99"/>
    </location>
</feature>
<feature type="region of interest" description="Disordered" evidence="1">
    <location>
        <begin position="133"/>
        <end position="544"/>
    </location>
</feature>
<feature type="compositionally biased region" description="Pro residues" evidence="1">
    <location>
        <begin position="522"/>
        <end position="543"/>
    </location>
</feature>
<dbReference type="AlphaFoldDB" id="A0A409V8J8"/>
<proteinExistence type="predicted"/>
<feature type="compositionally biased region" description="Polar residues" evidence="1">
    <location>
        <begin position="490"/>
        <end position="500"/>
    </location>
</feature>
<sequence length="774" mass="82085">MSVIRNSSTRSDTRKKKSSPYGFVSIFKKISSFLGVGDAESSTNDESSSSSSSSGQTSIHTSSNTLHLSRQERYQQLSLSHDRPPLSPVTNPNNASSNQPFPPPSNDNNYQAAASMVSETFGKQVTPAALKDFLSNMNPPSNSDRHESFRFAYTPPPQTPPSAPKSTSSSARRTTLARNPNGSYLWEGGGSAKRSTRNRNRFASPAFRASPSKPSTTDRSTSSDKKRRIDDPSTSDSPNVAPLPFPITASPSTPQSPSKAPHRPAIVTTAPRLRTPVKPTTPVVPSPLRQAWSEVSPTSSPKEEVKKPAVQPPKPTQTATLMSELIKESMPPKKPDLSNPYQTASPVGKVGPPRRSARRPRATNRAPPPNRTTDEELKSTNEKEKEKEIANATAQAIIEATLPKGSKRSRPPANFNKVETPKQSYVVEEVDEDEEPTLKRSKPSLEGRGIPPISRFAPSDDVVVEDLDDDVTMSGPSQEKPKAEPPKLTVPTNVPASRSFKSAAPKEPSKLRFSIQAEAPSSPIPAPVAPPPAQESAPAPKPFVVPNSTFSFTVNASQEKNTAPILPVKKQVAEHGDSPEEVAKTEVQKLPVSSLPVFDLTTVGISFLPNTPDHIEARNIASKAPRVSLPKIDLDGPAKPTSPPTVNGNSAPTKPVTQGFNWSAIGKAPPSSSKDTQKCSTCSLDVPISAVECTICGSPMSTNTSSAPAKDEKVSPPAAPAPAPAPVVAPAAGFNWAALGKAPPSVSQGNKTCGTCMCSTPASEADCTVCGSPL</sequence>
<evidence type="ECO:0000313" key="2">
    <source>
        <dbReference type="EMBL" id="PPQ62871.1"/>
    </source>
</evidence>
<feature type="compositionally biased region" description="Pro residues" evidence="1">
    <location>
        <begin position="154"/>
        <end position="163"/>
    </location>
</feature>
<feature type="compositionally biased region" description="Polar residues" evidence="1">
    <location>
        <begin position="64"/>
        <end position="79"/>
    </location>
</feature>
<comment type="caution">
    <text evidence="2">The sequence shown here is derived from an EMBL/GenBank/DDBJ whole genome shotgun (WGS) entry which is preliminary data.</text>
</comment>
<feature type="compositionally biased region" description="Low complexity" evidence="1">
    <location>
        <begin position="276"/>
        <end position="287"/>
    </location>
</feature>
<feature type="compositionally biased region" description="Low complexity" evidence="1">
    <location>
        <begin position="210"/>
        <end position="220"/>
    </location>
</feature>
<dbReference type="Proteomes" id="UP000284842">
    <property type="component" value="Unassembled WGS sequence"/>
</dbReference>
<feature type="compositionally biased region" description="Low complexity" evidence="1">
    <location>
        <begin position="41"/>
        <end position="63"/>
    </location>
</feature>